<evidence type="ECO:0000256" key="5">
    <source>
        <dbReference type="ARBA" id="ARBA00023157"/>
    </source>
</evidence>
<dbReference type="InterPro" id="IPR043502">
    <property type="entry name" value="DNA/RNA_pol_sf"/>
</dbReference>
<feature type="compositionally biased region" description="Polar residues" evidence="7">
    <location>
        <begin position="1688"/>
        <end position="1701"/>
    </location>
</feature>
<keyword evidence="8" id="KW-0472">Membrane</keyword>
<dbReference type="InterPro" id="IPR016187">
    <property type="entry name" value="CTDL_fold"/>
</dbReference>
<evidence type="ECO:0000259" key="10">
    <source>
        <dbReference type="PROSITE" id="PS50963"/>
    </source>
</evidence>
<feature type="compositionally biased region" description="Basic and acidic residues" evidence="7">
    <location>
        <begin position="1568"/>
        <end position="1579"/>
    </location>
</feature>
<reference evidence="13" key="1">
    <citation type="submission" date="2024-04" db="EMBL/GenBank/DDBJ databases">
        <title>Salinicola lusitanus LLJ914,a marine bacterium isolated from the Okinawa Trough.</title>
        <authorList>
            <person name="Li J."/>
        </authorList>
    </citation>
    <scope>NUCLEOTIDE SEQUENCE [LARGE SCALE GENOMIC DNA]</scope>
</reference>
<dbReference type="CDD" id="cd00033">
    <property type="entry name" value="CCP"/>
    <property type="match status" value="1"/>
</dbReference>
<evidence type="ECO:0000313" key="12">
    <source>
        <dbReference type="EMBL" id="KAK7899128.1"/>
    </source>
</evidence>
<dbReference type="Pfam" id="PF00078">
    <property type="entry name" value="RVT_1"/>
    <property type="match status" value="1"/>
</dbReference>
<evidence type="ECO:0000256" key="3">
    <source>
        <dbReference type="ARBA" id="ARBA00022659"/>
    </source>
</evidence>
<evidence type="ECO:0000256" key="6">
    <source>
        <dbReference type="PROSITE-ProRule" id="PRU00302"/>
    </source>
</evidence>
<dbReference type="GO" id="GO:0003676">
    <property type="term" value="F:nucleic acid binding"/>
    <property type="evidence" value="ECO:0007669"/>
    <property type="project" value="InterPro"/>
</dbReference>
<feature type="domain" description="Link" evidence="10">
    <location>
        <begin position="1256"/>
        <end position="1348"/>
    </location>
</feature>
<dbReference type="InterPro" id="IPR000436">
    <property type="entry name" value="Sushi_SCR_CCP_dom"/>
</dbReference>
<dbReference type="InterPro" id="IPR008042">
    <property type="entry name" value="Retrotrans_Pao"/>
</dbReference>
<evidence type="ECO:0000256" key="4">
    <source>
        <dbReference type="ARBA" id="ARBA00022729"/>
    </source>
</evidence>
<evidence type="ECO:0000256" key="7">
    <source>
        <dbReference type="SAM" id="MobiDB-lite"/>
    </source>
</evidence>
<comment type="caution">
    <text evidence="6">Lacks conserved residue(s) required for the propagation of feature annotation.</text>
</comment>
<dbReference type="SMART" id="SM00445">
    <property type="entry name" value="LINK"/>
    <property type="match status" value="1"/>
</dbReference>
<comment type="similarity">
    <text evidence="1">Belongs to the beta type-B retroviral polymerase family. HERV class-II K(HML-2) pol subfamily.</text>
</comment>
<evidence type="ECO:0000256" key="8">
    <source>
        <dbReference type="SAM" id="Phobius"/>
    </source>
</evidence>
<keyword evidence="5" id="KW-1015">Disulfide bond</keyword>
<dbReference type="SUPFAM" id="SSF53098">
    <property type="entry name" value="Ribonuclease H-like"/>
    <property type="match status" value="1"/>
</dbReference>
<dbReference type="InterPro" id="IPR001584">
    <property type="entry name" value="Integrase_cat-core"/>
</dbReference>
<dbReference type="SUPFAM" id="SSF56436">
    <property type="entry name" value="C-type lectin-like"/>
    <property type="match status" value="1"/>
</dbReference>
<feature type="compositionally biased region" description="Low complexity" evidence="7">
    <location>
        <begin position="1702"/>
        <end position="1711"/>
    </location>
</feature>
<dbReference type="GO" id="GO:0004523">
    <property type="term" value="F:RNA-DNA hybrid ribonuclease activity"/>
    <property type="evidence" value="ECO:0007669"/>
    <property type="project" value="UniProtKB-EC"/>
</dbReference>
<feature type="compositionally biased region" description="Polar residues" evidence="7">
    <location>
        <begin position="1782"/>
        <end position="1801"/>
    </location>
</feature>
<feature type="region of interest" description="Disordered" evidence="7">
    <location>
        <begin position="1755"/>
        <end position="1801"/>
    </location>
</feature>
<dbReference type="Pfam" id="PF17921">
    <property type="entry name" value="Integrase_H2C2"/>
    <property type="match status" value="1"/>
</dbReference>
<dbReference type="SMART" id="SM00032">
    <property type="entry name" value="CCP"/>
    <property type="match status" value="1"/>
</dbReference>
<dbReference type="EC" id="3.1.26.4" evidence="2"/>
<dbReference type="Pfam" id="PF00084">
    <property type="entry name" value="Sushi"/>
    <property type="match status" value="1"/>
</dbReference>
<feature type="domain" description="Integrase catalytic" evidence="11">
    <location>
        <begin position="988"/>
        <end position="1175"/>
    </location>
</feature>
<keyword evidence="13" id="KW-1185">Reference proteome</keyword>
<dbReference type="InterPro" id="IPR000477">
    <property type="entry name" value="RT_dom"/>
</dbReference>
<feature type="region of interest" description="Disordered" evidence="7">
    <location>
        <begin position="1678"/>
        <end position="1711"/>
    </location>
</feature>
<keyword evidence="8" id="KW-1133">Transmembrane helix</keyword>
<feature type="compositionally biased region" description="Polar residues" evidence="7">
    <location>
        <begin position="1553"/>
        <end position="1567"/>
    </location>
</feature>
<organism evidence="12 13">
    <name type="scientific">Mugilogobius chulae</name>
    <name type="common">yellowstripe goby</name>
    <dbReference type="NCBI Taxonomy" id="88201"/>
    <lineage>
        <taxon>Eukaryota</taxon>
        <taxon>Metazoa</taxon>
        <taxon>Chordata</taxon>
        <taxon>Craniata</taxon>
        <taxon>Vertebrata</taxon>
        <taxon>Euteleostomi</taxon>
        <taxon>Actinopterygii</taxon>
        <taxon>Neopterygii</taxon>
        <taxon>Teleostei</taxon>
        <taxon>Neoteleostei</taxon>
        <taxon>Acanthomorphata</taxon>
        <taxon>Gobiaria</taxon>
        <taxon>Gobiiformes</taxon>
        <taxon>Gobioidei</taxon>
        <taxon>Gobiidae</taxon>
        <taxon>Gobionellinae</taxon>
        <taxon>Mugilogobius</taxon>
    </lineage>
</organism>
<dbReference type="Gene3D" id="2.10.70.10">
    <property type="entry name" value="Complement Module, domain 1"/>
    <property type="match status" value="1"/>
</dbReference>
<dbReference type="CDD" id="cd01644">
    <property type="entry name" value="RT_pepA17"/>
    <property type="match status" value="1"/>
</dbReference>
<feature type="region of interest" description="Disordered" evidence="7">
    <location>
        <begin position="1910"/>
        <end position="1929"/>
    </location>
</feature>
<dbReference type="Gene3D" id="1.10.340.70">
    <property type="match status" value="1"/>
</dbReference>
<dbReference type="FunFam" id="2.10.70.10:FF:000050">
    <property type="entry name" value="sushi domain-containing protein 5"/>
    <property type="match status" value="1"/>
</dbReference>
<dbReference type="Pfam" id="PF05380">
    <property type="entry name" value="Peptidase_A17"/>
    <property type="match status" value="1"/>
</dbReference>
<dbReference type="Pfam" id="PF00193">
    <property type="entry name" value="Xlink"/>
    <property type="match status" value="1"/>
</dbReference>
<dbReference type="InterPro" id="IPR016186">
    <property type="entry name" value="C-type_lectin-like/link_sf"/>
</dbReference>
<keyword evidence="8" id="KW-0812">Transmembrane</keyword>
<evidence type="ECO:0000259" key="11">
    <source>
        <dbReference type="PROSITE" id="PS50994"/>
    </source>
</evidence>
<feature type="domain" description="Sushi" evidence="9">
    <location>
        <begin position="1352"/>
        <end position="1413"/>
    </location>
</feature>
<comment type="caution">
    <text evidence="12">The sequence shown here is derived from an EMBL/GenBank/DDBJ whole genome shotgun (WGS) entry which is preliminary data.</text>
</comment>
<keyword evidence="4" id="KW-0732">Signal</keyword>
<dbReference type="GO" id="GO:0005540">
    <property type="term" value="F:hyaluronic acid binding"/>
    <property type="evidence" value="ECO:0007669"/>
    <property type="project" value="InterPro"/>
</dbReference>
<feature type="transmembrane region" description="Helical" evidence="8">
    <location>
        <begin position="1876"/>
        <end position="1897"/>
    </location>
</feature>
<evidence type="ECO:0000313" key="13">
    <source>
        <dbReference type="Proteomes" id="UP001460270"/>
    </source>
</evidence>
<dbReference type="PROSITE" id="PS50923">
    <property type="entry name" value="SUSHI"/>
    <property type="match status" value="1"/>
</dbReference>
<evidence type="ECO:0000256" key="1">
    <source>
        <dbReference type="ARBA" id="ARBA00010879"/>
    </source>
</evidence>
<dbReference type="SUPFAM" id="SSF57535">
    <property type="entry name" value="Complement control module/SCR domain"/>
    <property type="match status" value="1"/>
</dbReference>
<evidence type="ECO:0000259" key="9">
    <source>
        <dbReference type="PROSITE" id="PS50923"/>
    </source>
</evidence>
<feature type="region of interest" description="Disordered" evidence="7">
    <location>
        <begin position="1552"/>
        <end position="1618"/>
    </location>
</feature>
<dbReference type="GO" id="GO:0007155">
    <property type="term" value="P:cell adhesion"/>
    <property type="evidence" value="ECO:0007669"/>
    <property type="project" value="InterPro"/>
</dbReference>
<sequence length="1929" mass="217308">MHKLNMTGRKEHILLRTMGQETVVNCNVVSGLEVAALQGEEFLELPKVYTQESMPVYKGNIPTNKNIHKWPHLRHIHLPQIDAGIELLIGSNIPRALEPLEVVCSVGGGPFATRTMLGWTVNGPLGRCDGEAQSEQSHITVNRVSVVSLDELWQQQFKNDFPETSQDEQPAMSREDLKFMDSVTNSVQHLNGHYQISLPLRNSSTHMPNNRKVVEQRLKFLKLKLQKNSTFYSEYKTFMNELFVKGYAEKVPEEELNRGDGKVWYIPHHGVYHPIKKRLRVVFDCGATYQGTSLNAQLLQGPDLTSSLIGVVTRFRKEPVVMMADVESTFHQVRVTPEDSDLLRFLWWQDGDLEQEPAVYRMRVHLFGATSSPSCANFALRKCAEDFEHLYSQDAVSRLHHCFYVDDCLISVATEEQALSLYKELVALCSDGGFRLTKWLSNRPAVMNAVPLFQRATSMEQLNMELDSVSVERVLGLEWSIKSDTFRFNVKLKDQPITRRGMLSIIASIYDPLGMLSPVILTAKKILRDLCRREVGWDDVVPEPIAKEWSKFIQQLHLLDKYHVSRCLKPPRFGEVSSAQLHHFCDASESGYGTVTYLVSKNQKSESHCAFVMGKSRVAPLKSVTIPRMELIAATMASRMDVLWKRELQMDLLESVFWTDSESVLKYIQNETSRYKVFVANRVAQILKVSKAAQWRYVDTACNPADIASRGAKVEALLKHPTWLSGPHFLLCSESEWPHSPSLVCLLSPEDPEVKKGAAINVIQAKEETVSQFIQYFSSWTSLRKSVAWILRIKEWLMGCARKRKELKLAMAKSDLAKEQQEHIMEDKMQTFRRTKVTGNLTVEDVQKAELAIVKYCQLKNYAEELDSLEKGQPVKRTSHLRKLNPQLQNGVIRVGGRLSNLSMPVETKHPVILPKDLHVSELLLRHIHQEVGHGGRNHMLSKLRERYWITGASTAIRKVLSRCIICRRMNALPAQQKMADLPSERIVPDEPPFTRVGVDCFGPFEVKSRRSMVKRYGVIFTCLAIRAVHIEIAMSLETDSFINALRRFIARRGQVRELRSDNGTNFTGAERELKIAIEQWNQAHIGDVMLQRGIKWNFNPPAGSHHGGAWERLIRSVRKVLNSTLRVQNLDEEGLHTVLCEAEAILNSRPITKASLDVNDLEALTPNHLLLLKTSPSLPPGVFEPNDIRPILEILNSDVFTNGDTQVFTPVLYLLERATIWEDKLRLALELPQLQDPLRYLTSATPEIVVFADGRVFVLELSNSSGLLGHRDAERACASHHARLASTEELHQAVADCFFSTCTRGWLYGGTVGTTVCNGEDSVLKVVDVKTGNTSEDITKLDAFCIKDKGKPCGDPPSFPHVHLQGHTGFELGDELLYSCMPGYVMPDGNSAFSLLCDSCGEWYGLVQLCVKDEAEGLIDYEDQFTDSYKQPKGPEEAQGQIYQEVQDGIFQNEKEITFNVDEIEHQHEQAALDEPGVSIDLSKKVHEVPILGEQAEDGGVGDFIVNQSWGQERTEVVRTEDIPATHSPVSLLSQKHMFWFPSDAFHDGHPVSTNSATQSSTGVHSNESKEQESKELDQQQTVDFDDHIETFDSRYDNRNDSQSHEHDTLDSQQEKDDHITIYIPTQHNVDGSRHDRYDDSDHHVDHYDMESMRKTEYVSATTAGNMMDMKVMKTTEGNRQMCPRSGWTTTKDGKQNSSQKTTGAKATTDDTWLDGYPIVQKEAEKDVSTTDKEQEVRVTDNPNEIDAFLNTGFPNTQPGLNQLGKGDTTAAARPDPSDAHSFSDTTDYDTQQAAPTNSWLGDLTEHPYLDQGPVPPLNDLDVLAGHRDRGIEEHTIDNLPGEKGEMEGEKGEAVCADENCPPRPPGSSRRGPTVAAIIIAVCVVAAAVIMGVWCYRRQLQKSSVYEMNGKGQSQKRQGQHIEMQQKV</sequence>
<dbReference type="Gene3D" id="3.10.100.10">
    <property type="entry name" value="Mannose-Binding Protein A, subunit A"/>
    <property type="match status" value="1"/>
</dbReference>
<dbReference type="EMBL" id="JBBPFD010000014">
    <property type="protein sequence ID" value="KAK7899128.1"/>
    <property type="molecule type" value="Genomic_DNA"/>
</dbReference>
<dbReference type="SUPFAM" id="SSF56672">
    <property type="entry name" value="DNA/RNA polymerases"/>
    <property type="match status" value="1"/>
</dbReference>
<gene>
    <name evidence="12" type="ORF">WMY93_019981</name>
</gene>
<dbReference type="Proteomes" id="UP001460270">
    <property type="component" value="Unassembled WGS sequence"/>
</dbReference>
<dbReference type="PROSITE" id="PS50994">
    <property type="entry name" value="INTEGRASE"/>
    <property type="match status" value="1"/>
</dbReference>
<dbReference type="Gene3D" id="3.10.10.10">
    <property type="entry name" value="HIV Type 1 Reverse Transcriptase, subunit A, domain 1"/>
    <property type="match status" value="1"/>
</dbReference>
<evidence type="ECO:0000256" key="2">
    <source>
        <dbReference type="ARBA" id="ARBA00012180"/>
    </source>
</evidence>
<dbReference type="InterPro" id="IPR012337">
    <property type="entry name" value="RNaseH-like_sf"/>
</dbReference>
<dbReference type="PROSITE" id="PS50963">
    <property type="entry name" value="LINK_2"/>
    <property type="match status" value="1"/>
</dbReference>
<dbReference type="InterPro" id="IPR036397">
    <property type="entry name" value="RNaseH_sf"/>
</dbReference>
<dbReference type="PANTHER" id="PTHR47331:SF1">
    <property type="entry name" value="GAG-LIKE PROTEIN"/>
    <property type="match status" value="1"/>
</dbReference>
<dbReference type="GO" id="GO:0015074">
    <property type="term" value="P:DNA integration"/>
    <property type="evidence" value="ECO:0007669"/>
    <property type="project" value="InterPro"/>
</dbReference>
<accession>A0AAW0NGW9</accession>
<dbReference type="InterPro" id="IPR035976">
    <property type="entry name" value="Sushi/SCR/CCP_sf"/>
</dbReference>
<dbReference type="PANTHER" id="PTHR47331">
    <property type="entry name" value="PHD-TYPE DOMAIN-CONTAINING PROTEIN"/>
    <property type="match status" value="1"/>
</dbReference>
<dbReference type="InterPro" id="IPR000538">
    <property type="entry name" value="Link_dom"/>
</dbReference>
<name>A0AAW0NGW9_9GOBI</name>
<dbReference type="InterPro" id="IPR041588">
    <property type="entry name" value="Integrase_H2C2"/>
</dbReference>
<feature type="compositionally biased region" description="Basic and acidic residues" evidence="7">
    <location>
        <begin position="1586"/>
        <end position="1618"/>
    </location>
</feature>
<keyword evidence="3 6" id="KW-0768">Sushi</keyword>
<proteinExistence type="inferred from homology"/>
<dbReference type="Gene3D" id="3.30.70.270">
    <property type="match status" value="1"/>
</dbReference>
<dbReference type="Gene3D" id="3.30.420.10">
    <property type="entry name" value="Ribonuclease H-like superfamily/Ribonuclease H"/>
    <property type="match status" value="1"/>
</dbReference>
<protein>
    <recommendedName>
        <fullName evidence="2">ribonuclease H</fullName>
        <ecNumber evidence="2">3.1.26.4</ecNumber>
    </recommendedName>
</protein>
<dbReference type="InterPro" id="IPR043128">
    <property type="entry name" value="Rev_trsase/Diguanyl_cyclase"/>
</dbReference>